<dbReference type="RefSeq" id="WP_339573884.1">
    <property type="nucleotide sequence ID" value="NZ_JBBIAA010000002.1"/>
</dbReference>
<organism evidence="2 3">
    <name type="scientific">Pseudokineococcus basanitobsidens</name>
    <dbReference type="NCBI Taxonomy" id="1926649"/>
    <lineage>
        <taxon>Bacteria</taxon>
        <taxon>Bacillati</taxon>
        <taxon>Actinomycetota</taxon>
        <taxon>Actinomycetes</taxon>
        <taxon>Kineosporiales</taxon>
        <taxon>Kineosporiaceae</taxon>
        <taxon>Pseudokineococcus</taxon>
    </lineage>
</organism>
<keyword evidence="3" id="KW-1185">Reference proteome</keyword>
<dbReference type="EMBL" id="JBBIAA010000002">
    <property type="protein sequence ID" value="MEJ5944506.1"/>
    <property type="molecule type" value="Genomic_DNA"/>
</dbReference>
<comment type="caution">
    <text evidence="2">The sequence shown here is derived from an EMBL/GenBank/DDBJ whole genome shotgun (WGS) entry which is preliminary data.</text>
</comment>
<protein>
    <recommendedName>
        <fullName evidence="4">Antitoxin</fullName>
    </recommendedName>
</protein>
<proteinExistence type="predicted"/>
<evidence type="ECO:0000313" key="3">
    <source>
        <dbReference type="Proteomes" id="UP001387100"/>
    </source>
</evidence>
<evidence type="ECO:0000256" key="1">
    <source>
        <dbReference type="SAM" id="MobiDB-lite"/>
    </source>
</evidence>
<reference evidence="2 3" key="1">
    <citation type="journal article" date="2017" name="Int. J. Syst. Evol. Microbiol.">
        <title>Pseudokineococcus basanitobsidens sp. nov., isolated from volcanic rock.</title>
        <authorList>
            <person name="Lee D.W."/>
            <person name="Park M.Y."/>
            <person name="Kim J.J."/>
            <person name="Kim B.S."/>
        </authorList>
    </citation>
    <scope>NUCLEOTIDE SEQUENCE [LARGE SCALE GENOMIC DNA]</scope>
    <source>
        <strain evidence="2 3">DSM 103726</strain>
    </source>
</reference>
<gene>
    <name evidence="2" type="ORF">WDZ17_04260</name>
</gene>
<evidence type="ECO:0000313" key="2">
    <source>
        <dbReference type="EMBL" id="MEJ5944506.1"/>
    </source>
</evidence>
<dbReference type="InterPro" id="IPR010985">
    <property type="entry name" value="Ribbon_hlx_hlx"/>
</dbReference>
<dbReference type="SUPFAM" id="SSF47598">
    <property type="entry name" value="Ribbon-helix-helix"/>
    <property type="match status" value="1"/>
</dbReference>
<sequence length="95" mass="10629">MSDVLIRDVPGDDLDLIRSTAARTGVSLQSYLRSTVQAQATYLRRQQTLAALDERLHDRPPVGEEDRRAVLDTLTDDHEGRAEELAVRDDGDRPS</sequence>
<feature type="region of interest" description="Disordered" evidence="1">
    <location>
        <begin position="54"/>
        <end position="95"/>
    </location>
</feature>
<dbReference type="Proteomes" id="UP001387100">
    <property type="component" value="Unassembled WGS sequence"/>
</dbReference>
<name>A0ABU8RHN4_9ACTN</name>
<evidence type="ECO:0008006" key="4">
    <source>
        <dbReference type="Google" id="ProtNLM"/>
    </source>
</evidence>
<accession>A0ABU8RHN4</accession>